<proteinExistence type="inferred from homology"/>
<dbReference type="GO" id="GO:0042254">
    <property type="term" value="P:ribosome biogenesis"/>
    <property type="evidence" value="ECO:0007669"/>
    <property type="project" value="UniProtKB-KW"/>
</dbReference>
<dbReference type="Pfam" id="PF02620">
    <property type="entry name" value="YceD"/>
    <property type="match status" value="1"/>
</dbReference>
<comment type="similarity">
    <text evidence="2">Belongs to the DUF177 domain family.</text>
</comment>
<dbReference type="InterPro" id="IPR003772">
    <property type="entry name" value="YceD"/>
</dbReference>
<gene>
    <name evidence="6" type="ORF">DFR35_1611</name>
</gene>
<dbReference type="InterPro" id="IPR039255">
    <property type="entry name" value="YceD_bac"/>
</dbReference>
<protein>
    <recommendedName>
        <fullName evidence="3">Large ribosomal RNA subunit accumulation protein YceD</fullName>
    </recommendedName>
    <alternativeName>
        <fullName evidence="5">23S rRNA accumulation protein YceD</fullName>
    </alternativeName>
</protein>
<accession>A0A497XE31</accession>
<keyword evidence="4" id="KW-0690">Ribosome biogenesis</keyword>
<dbReference type="OrthoDB" id="5297600at2"/>
<dbReference type="AlphaFoldDB" id="A0A497XE31"/>
<dbReference type="PANTHER" id="PTHR38099:SF1">
    <property type="entry name" value="LARGE RIBOSOMAL RNA SUBUNIT ACCUMULATION PROTEIN YCED"/>
    <property type="match status" value="1"/>
</dbReference>
<name>A0A497XE31_9PROT</name>
<dbReference type="GO" id="GO:0005829">
    <property type="term" value="C:cytosol"/>
    <property type="evidence" value="ECO:0007669"/>
    <property type="project" value="TreeGrafter"/>
</dbReference>
<evidence type="ECO:0000313" key="6">
    <source>
        <dbReference type="EMBL" id="RLJ64959.1"/>
    </source>
</evidence>
<evidence type="ECO:0000256" key="1">
    <source>
        <dbReference type="ARBA" id="ARBA00002868"/>
    </source>
</evidence>
<sequence length="187" mass="20371">MSSQKSQTKSGPTDLSAAVIDSLEFSRQGREISGVVAVAALDRLADVVVEPVGSLNCTLRGLPGEQRQDGKPGLELEVAGSMKFRCQRCLQVMDFPLRVVSRLLLLDPGEMLPDDVVEDDDEVAGDELDDEWDAIEASREQSVLALIEDEVLLALPIVPRHDVCEPPVAMKDEHEPSPFAVLAKLKQ</sequence>
<evidence type="ECO:0000256" key="2">
    <source>
        <dbReference type="ARBA" id="ARBA00010740"/>
    </source>
</evidence>
<organism evidence="6 7">
    <name type="scientific">Sulfurisoma sediminicola</name>
    <dbReference type="NCBI Taxonomy" id="1381557"/>
    <lineage>
        <taxon>Bacteria</taxon>
        <taxon>Pseudomonadati</taxon>
        <taxon>Pseudomonadota</taxon>
        <taxon>Betaproteobacteria</taxon>
        <taxon>Nitrosomonadales</taxon>
        <taxon>Sterolibacteriaceae</taxon>
        <taxon>Sulfurisoma</taxon>
    </lineage>
</organism>
<comment type="caution">
    <text evidence="6">The sequence shown here is derived from an EMBL/GenBank/DDBJ whole genome shotgun (WGS) entry which is preliminary data.</text>
</comment>
<dbReference type="PANTHER" id="PTHR38099">
    <property type="entry name" value="LARGE RIBOSOMAL RNA SUBUNIT ACCUMULATION PROTEIN YCED"/>
    <property type="match status" value="1"/>
</dbReference>
<evidence type="ECO:0000256" key="3">
    <source>
        <dbReference type="ARBA" id="ARBA00015716"/>
    </source>
</evidence>
<evidence type="ECO:0000256" key="5">
    <source>
        <dbReference type="ARBA" id="ARBA00031841"/>
    </source>
</evidence>
<evidence type="ECO:0000313" key="7">
    <source>
        <dbReference type="Proteomes" id="UP000268908"/>
    </source>
</evidence>
<evidence type="ECO:0000256" key="4">
    <source>
        <dbReference type="ARBA" id="ARBA00022517"/>
    </source>
</evidence>
<dbReference type="Proteomes" id="UP000268908">
    <property type="component" value="Unassembled WGS sequence"/>
</dbReference>
<comment type="function">
    <text evidence="1">Plays a role in synthesis, processing and/or stability of 23S rRNA.</text>
</comment>
<dbReference type="EMBL" id="RCCI01000005">
    <property type="protein sequence ID" value="RLJ64959.1"/>
    <property type="molecule type" value="Genomic_DNA"/>
</dbReference>
<keyword evidence="7" id="KW-1185">Reference proteome</keyword>
<dbReference type="RefSeq" id="WP_121241407.1">
    <property type="nucleotide sequence ID" value="NZ_BHVV01000006.1"/>
</dbReference>
<reference evidence="6 7" key="1">
    <citation type="submission" date="2018-10" db="EMBL/GenBank/DDBJ databases">
        <title>Genomic Encyclopedia of Type Strains, Phase IV (KMG-IV): sequencing the most valuable type-strain genomes for metagenomic binning, comparative biology and taxonomic classification.</title>
        <authorList>
            <person name="Goeker M."/>
        </authorList>
    </citation>
    <scope>NUCLEOTIDE SEQUENCE [LARGE SCALE GENOMIC DNA]</scope>
    <source>
        <strain evidence="6 7">DSM 26916</strain>
    </source>
</reference>